<sequence length="386" mass="39878">MAESSPRVAVVGGGPGGLTLARVLQTHGVDVTVFERDASPSARPPGGTLDLHPGTGQAALATAGLTEGFRALSRPEGEEVRVSGADGRVLVHHEPTPGVAARPEIDRGDLRSLLLDSLAAGTVRWGRALTGIAAAPGGRGRPVFAQGASEAPADDGVFDLVVGADGAWSKTRAHLGGAPPAFSGVHLVEARVEGQDTRAPAVAALVGDGSLYAFEDGLGIMAQRNTHGVVRVYFTLREPEDAELYTRGALDRPGTARAALRERFAGWSPDLLALLDLCGDSFVHRPLYTLPPGRTWQAHPGITLVGDAAHLMTPFAGMGANLAMLDGAELGLAVARQASVREAVERYERDAVPRGSRGIEASERGLAACMAPEAPASAVAYLSALA</sequence>
<comment type="domain">
    <text evidence="5">Consists of an N-terminal FAD-binding domain with a Rossman fold and a C-terminal substrate-binding domain.</text>
</comment>
<evidence type="ECO:0000256" key="4">
    <source>
        <dbReference type="ARBA" id="ARBA00023033"/>
    </source>
</evidence>
<dbReference type="EC" id="1.14.13.-" evidence="5"/>
<feature type="binding site" evidence="5">
    <location>
        <position position="50"/>
    </location>
    <ligand>
        <name>FAD</name>
        <dbReference type="ChEBI" id="CHEBI:57692"/>
    </ligand>
</feature>
<evidence type="ECO:0000256" key="2">
    <source>
        <dbReference type="ARBA" id="ARBA00022827"/>
    </source>
</evidence>
<name>A0ABP7G8T0_9ACTN</name>
<evidence type="ECO:0000259" key="6">
    <source>
        <dbReference type="Pfam" id="PF01494"/>
    </source>
</evidence>
<accession>A0ABP7G8T0</accession>
<feature type="domain" description="FAD-binding" evidence="6">
    <location>
        <begin position="8"/>
        <end position="203"/>
    </location>
</feature>
<evidence type="ECO:0000256" key="5">
    <source>
        <dbReference type="HAMAP-Rule" id="MF_00845"/>
    </source>
</evidence>
<dbReference type="HAMAP" id="MF_00845">
    <property type="entry name" value="TetX_monooxygenase"/>
    <property type="match status" value="1"/>
</dbReference>
<keyword evidence="2 5" id="KW-0274">FAD</keyword>
<organism evidence="7 8">
    <name type="scientific">Streptomyces tremellae</name>
    <dbReference type="NCBI Taxonomy" id="1124239"/>
    <lineage>
        <taxon>Bacteria</taxon>
        <taxon>Bacillati</taxon>
        <taxon>Actinomycetota</taxon>
        <taxon>Actinomycetes</taxon>
        <taxon>Kitasatosporales</taxon>
        <taxon>Streptomycetaceae</taxon>
        <taxon>Streptomyces</taxon>
    </lineage>
</organism>
<comment type="catalytic activity">
    <reaction evidence="5">
        <text>a tetracycline + NADPH + O2 + H(+) = an 11a-hydroxytetracycline + NADP(+) + H2O</text>
        <dbReference type="Rhea" id="RHEA:61444"/>
        <dbReference type="ChEBI" id="CHEBI:15377"/>
        <dbReference type="ChEBI" id="CHEBI:15378"/>
        <dbReference type="ChEBI" id="CHEBI:15379"/>
        <dbReference type="ChEBI" id="CHEBI:57783"/>
        <dbReference type="ChEBI" id="CHEBI:58349"/>
        <dbReference type="ChEBI" id="CHEBI:144644"/>
        <dbReference type="ChEBI" id="CHEBI:144645"/>
    </reaction>
</comment>
<evidence type="ECO:0000256" key="1">
    <source>
        <dbReference type="ARBA" id="ARBA00022630"/>
    </source>
</evidence>
<feature type="binding site" evidence="5">
    <location>
        <position position="43"/>
    </location>
    <ligand>
        <name>NADPH</name>
        <dbReference type="ChEBI" id="CHEBI:57783"/>
    </ligand>
</feature>
<dbReference type="PRINTS" id="PR00420">
    <property type="entry name" value="RNGMNOXGNASE"/>
</dbReference>
<comment type="similarity">
    <text evidence="5">Belongs to the aromatic-ring hydroxylase family. TetX subfamily.</text>
</comment>
<comment type="function">
    <text evidence="5">An FAD-requiring monooxygenase active on some tetracycline antibiotic derivatives, which leads to their inactivation. Hydroxylates carbon 11a of tetracycline and some analogs.</text>
</comment>
<keyword evidence="3 5" id="KW-0560">Oxidoreductase</keyword>
<keyword evidence="5" id="KW-0963">Cytoplasm</keyword>
<comment type="subunit">
    <text evidence="5">Monomer.</text>
</comment>
<dbReference type="EMBL" id="BAABEP010000074">
    <property type="protein sequence ID" value="GAA3757623.1"/>
    <property type="molecule type" value="Genomic_DNA"/>
</dbReference>
<dbReference type="Gene3D" id="3.50.50.60">
    <property type="entry name" value="FAD/NAD(P)-binding domain"/>
    <property type="match status" value="1"/>
</dbReference>
<protein>
    <recommendedName>
        <fullName evidence="5">Flavin-dependent monooxygenase</fullName>
    </recommendedName>
    <alternativeName>
        <fullName evidence="5">TetX monooxygenase</fullName>
        <shortName evidence="5">TetX</shortName>
        <ecNumber evidence="5">1.14.13.-</ecNumber>
    </alternativeName>
</protein>
<proteinExistence type="inferred from homology"/>
<feature type="binding site" evidence="5">
    <location>
        <position position="307"/>
    </location>
    <ligand>
        <name>FAD</name>
        <dbReference type="ChEBI" id="CHEBI:57692"/>
    </ligand>
</feature>
<dbReference type="Pfam" id="PF01494">
    <property type="entry name" value="FAD_binding_3"/>
    <property type="match status" value="2"/>
</dbReference>
<keyword evidence="8" id="KW-1185">Reference proteome</keyword>
<keyword evidence="5" id="KW-0521">NADP</keyword>
<comment type="cofactor">
    <cofactor evidence="5">
        <name>FAD</name>
        <dbReference type="ChEBI" id="CHEBI:57692"/>
    </cofactor>
</comment>
<dbReference type="InterPro" id="IPR036188">
    <property type="entry name" value="FAD/NAD-bd_sf"/>
</dbReference>
<feature type="domain" description="FAD-binding" evidence="6">
    <location>
        <begin position="302"/>
        <end position="357"/>
    </location>
</feature>
<evidence type="ECO:0000313" key="8">
    <source>
        <dbReference type="Proteomes" id="UP001499884"/>
    </source>
</evidence>
<evidence type="ECO:0000256" key="3">
    <source>
        <dbReference type="ARBA" id="ARBA00023002"/>
    </source>
</evidence>
<reference evidence="8" key="1">
    <citation type="journal article" date="2019" name="Int. J. Syst. Evol. Microbiol.">
        <title>The Global Catalogue of Microorganisms (GCM) 10K type strain sequencing project: providing services to taxonomists for standard genome sequencing and annotation.</title>
        <authorList>
            <consortium name="The Broad Institute Genomics Platform"/>
            <consortium name="The Broad Institute Genome Sequencing Center for Infectious Disease"/>
            <person name="Wu L."/>
            <person name="Ma J."/>
        </authorList>
    </citation>
    <scope>NUCLEOTIDE SEQUENCE [LARGE SCALE GENOMIC DNA]</scope>
    <source>
        <strain evidence="8">JCM 30846</strain>
    </source>
</reference>
<keyword evidence="5" id="KW-0547">Nucleotide-binding</keyword>
<dbReference type="PANTHER" id="PTHR46972:SF1">
    <property type="entry name" value="FAD DEPENDENT OXIDOREDUCTASE DOMAIN-CONTAINING PROTEIN"/>
    <property type="match status" value="1"/>
</dbReference>
<dbReference type="InterPro" id="IPR043683">
    <property type="entry name" value="TetX_monooxygenase"/>
</dbReference>
<dbReference type="PANTHER" id="PTHR46972">
    <property type="entry name" value="MONOOXYGENASE ASQM-RELATED"/>
    <property type="match status" value="1"/>
</dbReference>
<dbReference type="Proteomes" id="UP001499884">
    <property type="component" value="Unassembled WGS sequence"/>
</dbReference>
<comment type="caution">
    <text evidence="7">The sequence shown here is derived from an EMBL/GenBank/DDBJ whole genome shotgun (WGS) entry which is preliminary data.</text>
</comment>
<comment type="subcellular location">
    <subcellularLocation>
        <location evidence="5">Cytoplasm</location>
    </subcellularLocation>
</comment>
<dbReference type="InterPro" id="IPR002938">
    <property type="entry name" value="FAD-bd"/>
</dbReference>
<gene>
    <name evidence="7" type="ORF">GCM10023082_60590</name>
</gene>
<dbReference type="SUPFAM" id="SSF51905">
    <property type="entry name" value="FAD/NAD(P)-binding domain"/>
    <property type="match status" value="1"/>
</dbReference>
<evidence type="ECO:0000313" key="7">
    <source>
        <dbReference type="EMBL" id="GAA3757623.1"/>
    </source>
</evidence>
<dbReference type="RefSeq" id="WP_345654605.1">
    <property type="nucleotide sequence ID" value="NZ_BAABEP010000074.1"/>
</dbReference>
<feature type="binding site" evidence="5">
    <location>
        <position position="107"/>
    </location>
    <ligand>
        <name>FAD</name>
        <dbReference type="ChEBI" id="CHEBI:57692"/>
    </ligand>
</feature>
<keyword evidence="4 5" id="KW-0503">Monooxygenase</keyword>
<keyword evidence="1 5" id="KW-0285">Flavoprotein</keyword>